<evidence type="ECO:0000313" key="2">
    <source>
        <dbReference type="Proteomes" id="UP001596018"/>
    </source>
</evidence>
<reference evidence="2" key="1">
    <citation type="journal article" date="2019" name="Int. J. Syst. Evol. Microbiol.">
        <title>The Global Catalogue of Microorganisms (GCM) 10K type strain sequencing project: providing services to taxonomists for standard genome sequencing and annotation.</title>
        <authorList>
            <consortium name="The Broad Institute Genomics Platform"/>
            <consortium name="The Broad Institute Genome Sequencing Center for Infectious Disease"/>
            <person name="Wu L."/>
            <person name="Ma J."/>
        </authorList>
    </citation>
    <scope>NUCLEOTIDE SEQUENCE [LARGE SCALE GENOMIC DNA]</scope>
    <source>
        <strain evidence="2">KACC 12822</strain>
    </source>
</reference>
<protein>
    <recommendedName>
        <fullName evidence="3">DUF4268 domain-containing protein</fullName>
    </recommendedName>
</protein>
<keyword evidence="2" id="KW-1185">Reference proteome</keyword>
<sequence>MEDITATLYGISVCRYHDEDAADSFCDLGLVLEDIQEWLGGLASIGESCTYEPSQDDSFLRTFCLDIKPLASDRAVLVVTWNELSSVEDGVQLISAGSAIGEAEVSTVAIDALSVPGYPAFFVLLPQENLLLNLRFEQRLNGMSAFKRFVLGFMQESAKWCVWQQNDKLLGYAEDQQSVTGNFLPEFATSMSRRASNLDWFRREVGNIRKVVHRKLIRPVIESHRTYLDMTFGFLGLEPNRRLRADIDFEYDFKIRLTEDKLQKIFDEYEQTALDDGWTDVGFILARDAQKKHWLSGSICREKISKDIRRTESGTIDIDHLVEILNESLGDIIQRVS</sequence>
<accession>A0ABW0K0Q3</accession>
<dbReference type="RefSeq" id="WP_377342382.1">
    <property type="nucleotide sequence ID" value="NZ_JALBWS010000006.1"/>
</dbReference>
<gene>
    <name evidence="1" type="ORF">ACFPK0_16730</name>
</gene>
<proteinExistence type="predicted"/>
<dbReference type="EMBL" id="JBHSMM010000008">
    <property type="protein sequence ID" value="MFC5441661.1"/>
    <property type="molecule type" value="Genomic_DNA"/>
</dbReference>
<evidence type="ECO:0000313" key="1">
    <source>
        <dbReference type="EMBL" id="MFC5441661.1"/>
    </source>
</evidence>
<dbReference type="Proteomes" id="UP001596018">
    <property type="component" value="Unassembled WGS sequence"/>
</dbReference>
<evidence type="ECO:0008006" key="3">
    <source>
        <dbReference type="Google" id="ProtNLM"/>
    </source>
</evidence>
<name>A0ABW0K0Q3_9GAMM</name>
<organism evidence="1 2">
    <name type="scientific">Rhodanobacter ginsenosidimutans</name>
    <dbReference type="NCBI Taxonomy" id="490571"/>
    <lineage>
        <taxon>Bacteria</taxon>
        <taxon>Pseudomonadati</taxon>
        <taxon>Pseudomonadota</taxon>
        <taxon>Gammaproteobacteria</taxon>
        <taxon>Lysobacterales</taxon>
        <taxon>Rhodanobacteraceae</taxon>
        <taxon>Rhodanobacter</taxon>
    </lineage>
</organism>
<comment type="caution">
    <text evidence="1">The sequence shown here is derived from an EMBL/GenBank/DDBJ whole genome shotgun (WGS) entry which is preliminary data.</text>
</comment>